<feature type="region of interest" description="Disordered" evidence="1">
    <location>
        <begin position="1"/>
        <end position="32"/>
    </location>
</feature>
<reference evidence="2 3" key="1">
    <citation type="submission" date="2016-10" db="EMBL/GenBank/DDBJ databases">
        <authorList>
            <person name="de Groot N.N."/>
        </authorList>
    </citation>
    <scope>NUCLEOTIDE SEQUENCE [LARGE SCALE GENOMIC DNA]</scope>
    <source>
        <strain evidence="2 3">JCM 21544</strain>
    </source>
</reference>
<evidence type="ECO:0000313" key="2">
    <source>
        <dbReference type="EMBL" id="SDJ47477.1"/>
    </source>
</evidence>
<name>A0A1G8U172_9PSED</name>
<dbReference type="EMBL" id="FNFD01000001">
    <property type="protein sequence ID" value="SDJ47477.1"/>
    <property type="molecule type" value="Genomic_DNA"/>
</dbReference>
<sequence>MIESGRRSSDHPPPASTGRCDAGSNTGNADNNGLTVFPLFGDTPFLAWQQLHRKTRVLQHIHPSGKPVILLWDEVDDTDLLP</sequence>
<gene>
    <name evidence="2" type="ORF">SAMN05216186_101534</name>
</gene>
<evidence type="ECO:0000256" key="1">
    <source>
        <dbReference type="SAM" id="MobiDB-lite"/>
    </source>
</evidence>
<feature type="compositionally biased region" description="Basic and acidic residues" evidence="1">
    <location>
        <begin position="1"/>
        <end position="10"/>
    </location>
</feature>
<dbReference type="AlphaFoldDB" id="A0A1G8U172"/>
<accession>A0A1G8U172</accession>
<dbReference type="Proteomes" id="UP000198706">
    <property type="component" value="Unassembled WGS sequence"/>
</dbReference>
<feature type="compositionally biased region" description="Polar residues" evidence="1">
    <location>
        <begin position="23"/>
        <end position="32"/>
    </location>
</feature>
<organism evidence="2 3">
    <name type="scientific">Pseudomonas indica</name>
    <dbReference type="NCBI Taxonomy" id="137658"/>
    <lineage>
        <taxon>Bacteria</taxon>
        <taxon>Pseudomonadati</taxon>
        <taxon>Pseudomonadota</taxon>
        <taxon>Gammaproteobacteria</taxon>
        <taxon>Pseudomonadales</taxon>
        <taxon>Pseudomonadaceae</taxon>
        <taxon>Pseudomonas</taxon>
    </lineage>
</organism>
<proteinExistence type="predicted"/>
<protein>
    <submittedName>
        <fullName evidence="2">Uncharacterized protein</fullName>
    </submittedName>
</protein>
<keyword evidence="3" id="KW-1185">Reference proteome</keyword>
<evidence type="ECO:0000313" key="3">
    <source>
        <dbReference type="Proteomes" id="UP000198706"/>
    </source>
</evidence>